<comment type="caution">
    <text evidence="1">The sequence shown here is derived from an EMBL/GenBank/DDBJ whole genome shotgun (WGS) entry which is preliminary data.</text>
</comment>
<keyword evidence="2" id="KW-1185">Reference proteome</keyword>
<sequence>MASRTTWQAAPNMHSTKTTAEEVTAFEQNGIKDLANIIGDSTFAVGEKVTITDLDLIGHVVLALENGSIEKANFPMLAGYYEHVKSALPYLNEVHGPAIDCSKQIWARLK</sequence>
<name>A0AAQ4FHL3_AMBAM</name>
<accession>A0AAQ4FHL3</accession>
<evidence type="ECO:0008006" key="3">
    <source>
        <dbReference type="Google" id="ProtNLM"/>
    </source>
</evidence>
<protein>
    <recommendedName>
        <fullName evidence="3">GST C-terminal domain-containing protein</fullName>
    </recommendedName>
</protein>
<dbReference type="AlphaFoldDB" id="A0AAQ4FHL3"/>
<dbReference type="InterPro" id="IPR036282">
    <property type="entry name" value="Glutathione-S-Trfase_C_sf"/>
</dbReference>
<gene>
    <name evidence="1" type="ORF">V5799_007558</name>
</gene>
<evidence type="ECO:0000313" key="1">
    <source>
        <dbReference type="EMBL" id="KAK8786078.1"/>
    </source>
</evidence>
<dbReference type="EMBL" id="JARKHS020003049">
    <property type="protein sequence ID" value="KAK8786078.1"/>
    <property type="molecule type" value="Genomic_DNA"/>
</dbReference>
<proteinExistence type="predicted"/>
<dbReference type="Proteomes" id="UP001321473">
    <property type="component" value="Unassembled WGS sequence"/>
</dbReference>
<evidence type="ECO:0000313" key="2">
    <source>
        <dbReference type="Proteomes" id="UP001321473"/>
    </source>
</evidence>
<organism evidence="1 2">
    <name type="scientific">Amblyomma americanum</name>
    <name type="common">Lone star tick</name>
    <dbReference type="NCBI Taxonomy" id="6943"/>
    <lineage>
        <taxon>Eukaryota</taxon>
        <taxon>Metazoa</taxon>
        <taxon>Ecdysozoa</taxon>
        <taxon>Arthropoda</taxon>
        <taxon>Chelicerata</taxon>
        <taxon>Arachnida</taxon>
        <taxon>Acari</taxon>
        <taxon>Parasitiformes</taxon>
        <taxon>Ixodida</taxon>
        <taxon>Ixodoidea</taxon>
        <taxon>Ixodidae</taxon>
        <taxon>Amblyomminae</taxon>
        <taxon>Amblyomma</taxon>
    </lineage>
</organism>
<reference evidence="1 2" key="1">
    <citation type="journal article" date="2023" name="Arcadia Sci">
        <title>De novo assembly of a long-read Amblyomma americanum tick genome.</title>
        <authorList>
            <person name="Chou S."/>
            <person name="Poskanzer K.E."/>
            <person name="Rollins M."/>
            <person name="Thuy-Boun P.S."/>
        </authorList>
    </citation>
    <scope>NUCLEOTIDE SEQUENCE [LARGE SCALE GENOMIC DNA]</scope>
    <source>
        <strain evidence="1">F_SG_1</strain>
        <tissue evidence="1">Salivary glands</tissue>
    </source>
</reference>
<dbReference type="Gene3D" id="1.20.1050.10">
    <property type="match status" value="1"/>
</dbReference>
<dbReference type="SUPFAM" id="SSF47616">
    <property type="entry name" value="GST C-terminal domain-like"/>
    <property type="match status" value="1"/>
</dbReference>